<feature type="compositionally biased region" description="Basic and acidic residues" evidence="1">
    <location>
        <begin position="23"/>
        <end position="47"/>
    </location>
</feature>
<dbReference type="Gene3D" id="2.60.200.20">
    <property type="match status" value="1"/>
</dbReference>
<evidence type="ECO:0000256" key="1">
    <source>
        <dbReference type="SAM" id="MobiDB-lite"/>
    </source>
</evidence>
<dbReference type="SMART" id="SM00333">
    <property type="entry name" value="TUDOR"/>
    <property type="match status" value="1"/>
</dbReference>
<dbReference type="PROSITE" id="PS50006">
    <property type="entry name" value="FHA_DOMAIN"/>
    <property type="match status" value="1"/>
</dbReference>
<dbReference type="Proteomes" id="UP000626109">
    <property type="component" value="Unassembled WGS sequence"/>
</dbReference>
<sequence length="793" mass="83033">ASDSARAGAVSGAAPGTQSNAGDRGEHGDRGDRDRGDRGDRGDRDRGGPSPGIDQTQASWSGAKQPPQPQAQQGVRRVVLAVGTPVEGRWRGSSGWFRARISRVNQNGTFTLRYDDGDVEENVPGHFIRAPDLPSAQPPAAGWRSQQGEAGQASDQAREGYGGMPLPPPPPPRGGDSWGGAGGADWSNGGNGPPLPPPPPPRPKAPAHRGAESPRLRPVDSVSAIPPCRFWCVYAEGIELGKLSQQQRAIPMPSGAKALAVGRTVQAPQVWDTLVPDRRLHGTVSREHFKVVPMLSGSPGEGQVTFYLSCLSLNGVLLNGKYVGQSQDAGEFQIAHGDVVALAVSVESAAGASGAPTSRKPFVVFQFEVTGPSPAAAMSAAVGAAIAGAPPTAHKLPTAQELSPWAELEGPRAEELQRPPAGSVAGRWRATDAGPGAPEDALYCLEVHGDEVRPSLASEARQLFFCYDAFDRAVHSSAPSLRVGRYYQRGLWQRILADGLLSGGGSGWAAMMAQDHFEIVPMRRNNPQSAEPPDWRFKLRVLSTAGVTLNYSVVCNAGDERELSQSDTLTVSRAMKARNSSASPDCSAGGSSGSRSQGPSGLHFTFIPFCGSLSRAAIPTSSEELGSLSREVLAPEPARHLPELSDSEDDGGPLASQLPGRGKSVGSPLPAECRAGALRPPTSVLLPESPRDAISEDSQKHSPEATARILRPPSAGSAEGTEPDDLFARTGFRSTVDDRPASGADDEVLVFQAPQNSAPEKNLGLRKNARVEAPSSKRGGGSGSDWASAAFSC</sequence>
<protein>
    <recommendedName>
        <fullName evidence="2">FHA domain-containing protein</fullName>
    </recommendedName>
</protein>
<feature type="compositionally biased region" description="Polar residues" evidence="1">
    <location>
        <begin position="53"/>
        <end position="62"/>
    </location>
</feature>
<feature type="region of interest" description="Disordered" evidence="1">
    <location>
        <begin position="641"/>
        <end position="793"/>
    </location>
</feature>
<proteinExistence type="predicted"/>
<feature type="compositionally biased region" description="Basic and acidic residues" evidence="1">
    <location>
        <begin position="689"/>
        <end position="703"/>
    </location>
</feature>
<feature type="compositionally biased region" description="Pro residues" evidence="1">
    <location>
        <begin position="193"/>
        <end position="204"/>
    </location>
</feature>
<feature type="region of interest" description="Disordered" evidence="1">
    <location>
        <begin position="123"/>
        <end position="219"/>
    </location>
</feature>
<evidence type="ECO:0000313" key="4">
    <source>
        <dbReference type="Proteomes" id="UP000626109"/>
    </source>
</evidence>
<dbReference type="CDD" id="cd04508">
    <property type="entry name" value="Tudor_SF"/>
    <property type="match status" value="1"/>
</dbReference>
<feature type="compositionally biased region" description="Polar residues" evidence="1">
    <location>
        <begin position="144"/>
        <end position="155"/>
    </location>
</feature>
<organism evidence="3 4">
    <name type="scientific">Polarella glacialis</name>
    <name type="common">Dinoflagellate</name>
    <dbReference type="NCBI Taxonomy" id="89957"/>
    <lineage>
        <taxon>Eukaryota</taxon>
        <taxon>Sar</taxon>
        <taxon>Alveolata</taxon>
        <taxon>Dinophyceae</taxon>
        <taxon>Suessiales</taxon>
        <taxon>Suessiaceae</taxon>
        <taxon>Polarella</taxon>
    </lineage>
</organism>
<gene>
    <name evidence="3" type="ORF">PGLA2088_LOCUS44155</name>
</gene>
<dbReference type="InterPro" id="IPR002999">
    <property type="entry name" value="Tudor"/>
</dbReference>
<feature type="compositionally biased region" description="Low complexity" evidence="1">
    <location>
        <begin position="587"/>
        <end position="599"/>
    </location>
</feature>
<dbReference type="InterPro" id="IPR000253">
    <property type="entry name" value="FHA_dom"/>
</dbReference>
<dbReference type="AlphaFoldDB" id="A0A813LCM5"/>
<dbReference type="Gene3D" id="2.30.30.140">
    <property type="match status" value="1"/>
</dbReference>
<evidence type="ECO:0000259" key="2">
    <source>
        <dbReference type="PROSITE" id="PS50006"/>
    </source>
</evidence>
<feature type="compositionally biased region" description="Low complexity" evidence="1">
    <location>
        <begin position="784"/>
        <end position="793"/>
    </location>
</feature>
<accession>A0A813LCM5</accession>
<dbReference type="EMBL" id="CAJNNW010035087">
    <property type="protein sequence ID" value="CAE8725528.1"/>
    <property type="molecule type" value="Genomic_DNA"/>
</dbReference>
<feature type="non-terminal residue" evidence="3">
    <location>
        <position position="793"/>
    </location>
</feature>
<feature type="compositionally biased region" description="Basic and acidic residues" evidence="1">
    <location>
        <begin position="209"/>
        <end position="218"/>
    </location>
</feature>
<name>A0A813LCM5_POLGL</name>
<feature type="region of interest" description="Disordered" evidence="1">
    <location>
        <begin position="575"/>
        <end position="599"/>
    </location>
</feature>
<dbReference type="InterPro" id="IPR008984">
    <property type="entry name" value="SMAD_FHA_dom_sf"/>
</dbReference>
<reference evidence="3" key="1">
    <citation type="submission" date="2021-02" db="EMBL/GenBank/DDBJ databases">
        <authorList>
            <person name="Dougan E. K."/>
            <person name="Rhodes N."/>
            <person name="Thang M."/>
            <person name="Chan C."/>
        </authorList>
    </citation>
    <scope>NUCLEOTIDE SEQUENCE</scope>
</reference>
<feature type="region of interest" description="Disordered" evidence="1">
    <location>
        <begin position="1"/>
        <end position="76"/>
    </location>
</feature>
<dbReference type="SUPFAM" id="SSF49879">
    <property type="entry name" value="SMAD/FHA domain"/>
    <property type="match status" value="1"/>
</dbReference>
<evidence type="ECO:0000313" key="3">
    <source>
        <dbReference type="EMBL" id="CAE8725528.1"/>
    </source>
</evidence>
<feature type="domain" description="FHA" evidence="2">
    <location>
        <begin position="259"/>
        <end position="323"/>
    </location>
</feature>
<comment type="caution">
    <text evidence="3">The sequence shown here is derived from an EMBL/GenBank/DDBJ whole genome shotgun (WGS) entry which is preliminary data.</text>
</comment>